<keyword evidence="1" id="KW-0472">Membrane</keyword>
<keyword evidence="3" id="KW-1185">Reference proteome</keyword>
<dbReference type="SUPFAM" id="SSF54523">
    <property type="entry name" value="Pili subunits"/>
    <property type="match status" value="1"/>
</dbReference>
<dbReference type="InterPro" id="IPR045584">
    <property type="entry name" value="Pilin-like"/>
</dbReference>
<dbReference type="EMBL" id="FOQD01000009">
    <property type="protein sequence ID" value="SFI48187.1"/>
    <property type="molecule type" value="Genomic_DNA"/>
</dbReference>
<dbReference type="OrthoDB" id="215686at2"/>
<evidence type="ECO:0000256" key="1">
    <source>
        <dbReference type="SAM" id="Phobius"/>
    </source>
</evidence>
<reference evidence="3" key="1">
    <citation type="submission" date="2016-10" db="EMBL/GenBank/DDBJ databases">
        <authorList>
            <person name="Varghese N."/>
            <person name="Submissions S."/>
        </authorList>
    </citation>
    <scope>NUCLEOTIDE SEQUENCE [LARGE SCALE GENOMIC DNA]</scope>
    <source>
        <strain evidence="3">DSM 26348</strain>
    </source>
</reference>
<gene>
    <name evidence="2" type="ORF">SAMN05421753_109154</name>
</gene>
<protein>
    <submittedName>
        <fullName evidence="2">Type II secretion system protein H</fullName>
    </submittedName>
</protein>
<dbReference type="InterPro" id="IPR012902">
    <property type="entry name" value="N_methyl_site"/>
</dbReference>
<dbReference type="AlphaFoldDB" id="A0A1I3IK51"/>
<dbReference type="STRING" id="1576369.SAMN05421753_109154"/>
<evidence type="ECO:0000313" key="2">
    <source>
        <dbReference type="EMBL" id="SFI48187.1"/>
    </source>
</evidence>
<dbReference type="Proteomes" id="UP000199518">
    <property type="component" value="Unassembled WGS sequence"/>
</dbReference>
<organism evidence="2 3">
    <name type="scientific">Planctomicrobium piriforme</name>
    <dbReference type="NCBI Taxonomy" id="1576369"/>
    <lineage>
        <taxon>Bacteria</taxon>
        <taxon>Pseudomonadati</taxon>
        <taxon>Planctomycetota</taxon>
        <taxon>Planctomycetia</taxon>
        <taxon>Planctomycetales</taxon>
        <taxon>Planctomycetaceae</taxon>
        <taxon>Planctomicrobium</taxon>
    </lineage>
</organism>
<proteinExistence type="predicted"/>
<dbReference type="NCBIfam" id="TIGR02532">
    <property type="entry name" value="IV_pilin_GFxxxE"/>
    <property type="match status" value="1"/>
</dbReference>
<accession>A0A1I3IK51</accession>
<evidence type="ECO:0000313" key="3">
    <source>
        <dbReference type="Proteomes" id="UP000199518"/>
    </source>
</evidence>
<dbReference type="Pfam" id="PF07963">
    <property type="entry name" value="N_methyl"/>
    <property type="match status" value="1"/>
</dbReference>
<keyword evidence="1" id="KW-0812">Transmembrane</keyword>
<name>A0A1I3IK51_9PLAN</name>
<sequence length="223" mass="24774">MIRRQHTASALKAVNMDRLRFGFTLLELLLVLAILGIMATLSWPRLLTTLKQQTLQGNVEQVRQVLDHARVRAVEEGRTLQLRFEPHGRRYVVLPQEPADQTAAASTTTTFSKAGPRVEPFRIYQLAEDCHFHVDNALLSGQTTVSERLGDPWTSQIENAMGAQDVSWSAPILYYPDGSATDGKLVVMDRSRRYIKLNVRGLTGAVYAAPQALMSEKLGETGG</sequence>
<feature type="transmembrane region" description="Helical" evidence="1">
    <location>
        <begin position="21"/>
        <end position="43"/>
    </location>
</feature>
<keyword evidence="1" id="KW-1133">Transmembrane helix</keyword>
<dbReference type="Gene3D" id="3.30.700.10">
    <property type="entry name" value="Glycoprotein, Type 4 Pilin"/>
    <property type="match status" value="1"/>
</dbReference>